<dbReference type="EMBL" id="ONZP01000245">
    <property type="protein sequence ID" value="SPJ78897.1"/>
    <property type="molecule type" value="Genomic_DNA"/>
</dbReference>
<dbReference type="AlphaFoldDB" id="A0AAE8MBG1"/>
<dbReference type="PANTHER" id="PTHR38791">
    <property type="entry name" value="ZN(II)2CYS6 TRANSCRIPTION FACTOR (EUROFUNG)-RELATED-RELATED"/>
    <property type="match status" value="1"/>
</dbReference>
<evidence type="ECO:0000313" key="1">
    <source>
        <dbReference type="EMBL" id="SPJ78897.1"/>
    </source>
</evidence>
<name>A0AAE8MBG1_9HYPO</name>
<evidence type="ECO:0000313" key="2">
    <source>
        <dbReference type="Proteomes" id="UP001187734"/>
    </source>
</evidence>
<dbReference type="Proteomes" id="UP001187734">
    <property type="component" value="Unassembled WGS sequence"/>
</dbReference>
<reference evidence="1" key="1">
    <citation type="submission" date="2018-03" db="EMBL/GenBank/DDBJ databases">
        <authorList>
            <person name="Guldener U."/>
        </authorList>
    </citation>
    <scope>NUCLEOTIDE SEQUENCE</scope>
</reference>
<comment type="caution">
    <text evidence="1">The sequence shown here is derived from an EMBL/GenBank/DDBJ whole genome shotgun (WGS) entry which is preliminary data.</text>
</comment>
<accession>A0AAE8MBG1</accession>
<organism evidence="1 2">
    <name type="scientific">Fusarium torulosum</name>
    <dbReference type="NCBI Taxonomy" id="33205"/>
    <lineage>
        <taxon>Eukaryota</taxon>
        <taxon>Fungi</taxon>
        <taxon>Dikarya</taxon>
        <taxon>Ascomycota</taxon>
        <taxon>Pezizomycotina</taxon>
        <taxon>Sordariomycetes</taxon>
        <taxon>Hypocreomycetidae</taxon>
        <taxon>Hypocreales</taxon>
        <taxon>Nectriaceae</taxon>
        <taxon>Fusarium</taxon>
    </lineage>
</organism>
<protein>
    <submittedName>
        <fullName evidence="1">Uncharacterized protein</fullName>
    </submittedName>
</protein>
<proteinExistence type="predicted"/>
<gene>
    <name evidence="1" type="ORF">FTOL_07288</name>
</gene>
<sequence length="111" mass="13014">MRGPQQFESAVGLRLFMQMRRIMIATCHQLQEPIPFELAKWSRWAAPSQPHELVPVNRFSEINEILASVRAELKYQSITDPAVIAARLLPIDRMFEDWTQTLPPSWEFRSY</sequence>
<dbReference type="PANTHER" id="PTHR38791:SF5">
    <property type="entry name" value="TRANSCRIPTION FACTOR DBAG-RELATED"/>
    <property type="match status" value="1"/>
</dbReference>
<keyword evidence="2" id="KW-1185">Reference proteome</keyword>
<dbReference type="InterPro" id="IPR053175">
    <property type="entry name" value="DHMBA_Reg_Transcription_Factor"/>
</dbReference>